<dbReference type="InterPro" id="IPR011767">
    <property type="entry name" value="GLR_AS"/>
</dbReference>
<dbReference type="RefSeq" id="WP_032549688.1">
    <property type="nucleotide sequence ID" value="NZ_AP025487.1"/>
</dbReference>
<dbReference type="InterPro" id="IPR002109">
    <property type="entry name" value="Glutaredoxin"/>
</dbReference>
<reference evidence="3 6" key="2">
    <citation type="submission" date="2019-09" db="EMBL/GenBank/DDBJ databases">
        <title>Vibrio Fortis S7-72.</title>
        <authorList>
            <person name="Das S.K."/>
        </authorList>
    </citation>
    <scope>NUCLEOTIDE SEQUENCE [LARGE SCALE GENOMIC DNA]</scope>
    <source>
        <strain evidence="3 6">S7-72</strain>
    </source>
</reference>
<name>A0A066UR53_9VIBR</name>
<dbReference type="STRING" id="212667.VFDL14_04070"/>
<dbReference type="EMBL" id="JFFR01000002">
    <property type="protein sequence ID" value="KDN29926.1"/>
    <property type="molecule type" value="Genomic_DNA"/>
</dbReference>
<dbReference type="PANTHER" id="PTHR34386">
    <property type="entry name" value="GLUTAREDOXIN"/>
    <property type="match status" value="1"/>
</dbReference>
<dbReference type="OrthoDB" id="9795531at2"/>
<evidence type="ECO:0000313" key="3">
    <source>
        <dbReference type="EMBL" id="KAB0303590.1"/>
    </source>
</evidence>
<evidence type="ECO:0000313" key="7">
    <source>
        <dbReference type="Proteomes" id="UP000326789"/>
    </source>
</evidence>
<evidence type="ECO:0000313" key="2">
    <source>
        <dbReference type="EMBL" id="KAB0287115.1"/>
    </source>
</evidence>
<feature type="domain" description="Glutaredoxin" evidence="1">
    <location>
        <begin position="4"/>
        <end position="59"/>
    </location>
</feature>
<dbReference type="Proteomes" id="UP000027219">
    <property type="component" value="Unassembled WGS sequence"/>
</dbReference>
<dbReference type="Gene3D" id="3.40.30.10">
    <property type="entry name" value="Glutaredoxin"/>
    <property type="match status" value="1"/>
</dbReference>
<dbReference type="GO" id="GO:0045454">
    <property type="term" value="P:cell redox homeostasis"/>
    <property type="evidence" value="ECO:0007669"/>
    <property type="project" value="TreeGrafter"/>
</dbReference>
<evidence type="ECO:0000313" key="4">
    <source>
        <dbReference type="EMBL" id="KDN29926.1"/>
    </source>
</evidence>
<gene>
    <name evidence="2" type="ORF">F2P58_21055</name>
    <name evidence="3" type="ORF">F2Z80_06300</name>
    <name evidence="4" type="ORF">VFDL14_04070</name>
</gene>
<proteinExistence type="predicted"/>
<organism evidence="4 5">
    <name type="scientific">Vibrio fortis</name>
    <dbReference type="NCBI Taxonomy" id="212667"/>
    <lineage>
        <taxon>Bacteria</taxon>
        <taxon>Pseudomonadati</taxon>
        <taxon>Pseudomonadota</taxon>
        <taxon>Gammaproteobacteria</taxon>
        <taxon>Vibrionales</taxon>
        <taxon>Vibrionaceae</taxon>
        <taxon>Vibrio</taxon>
    </lineage>
</organism>
<dbReference type="Pfam" id="PF00462">
    <property type="entry name" value="Glutaredoxin"/>
    <property type="match status" value="1"/>
</dbReference>
<evidence type="ECO:0000259" key="1">
    <source>
        <dbReference type="Pfam" id="PF00462"/>
    </source>
</evidence>
<accession>A0A066UR53</accession>
<keyword evidence="5" id="KW-1185">Reference proteome</keyword>
<dbReference type="EMBL" id="VXDD01000001">
    <property type="protein sequence ID" value="KAB0303590.1"/>
    <property type="molecule type" value="Genomic_DNA"/>
</dbReference>
<dbReference type="CDD" id="cd02976">
    <property type="entry name" value="NrdH"/>
    <property type="match status" value="1"/>
</dbReference>
<evidence type="ECO:0000313" key="5">
    <source>
        <dbReference type="Proteomes" id="UP000027219"/>
    </source>
</evidence>
<dbReference type="PROSITE" id="PS00195">
    <property type="entry name" value="GLUTAREDOXIN_1"/>
    <property type="match status" value="1"/>
</dbReference>
<dbReference type="AlphaFoldDB" id="A0A066UR53"/>
<protein>
    <submittedName>
        <fullName evidence="2 4">Glutaredoxin</fullName>
    </submittedName>
</protein>
<reference evidence="2 7" key="3">
    <citation type="submission" date="2019-09" db="EMBL/GenBank/DDBJ databases">
        <title>Whole genome sequence of Vibrio fortis.</title>
        <authorList>
            <person name="Das S.K."/>
        </authorList>
    </citation>
    <scope>NUCLEOTIDE SEQUENCE [LARGE SCALE GENOMIC DNA]</scope>
    <source>
        <strain evidence="2 7">AN60</strain>
    </source>
</reference>
<dbReference type="Proteomes" id="UP000326789">
    <property type="component" value="Unassembled WGS sequence"/>
</dbReference>
<dbReference type="InterPro" id="IPR036249">
    <property type="entry name" value="Thioredoxin-like_sf"/>
</dbReference>
<dbReference type="PANTHER" id="PTHR34386:SF1">
    <property type="entry name" value="GLUTAREDOXIN-LIKE PROTEIN NRDH"/>
    <property type="match status" value="1"/>
</dbReference>
<reference evidence="4 5" key="1">
    <citation type="submission" date="2014-02" db="EMBL/GenBank/DDBJ databases">
        <title>Vibrio fortis Dalian14 Genome Sequencing.</title>
        <authorList>
            <person name="Wang Y."/>
            <person name="Song L."/>
            <person name="Liu G."/>
            <person name="Ding J."/>
        </authorList>
    </citation>
    <scope>NUCLEOTIDE SEQUENCE [LARGE SCALE GENOMIC DNA]</scope>
    <source>
        <strain evidence="4 5">Dalian14</strain>
    </source>
</reference>
<dbReference type="SUPFAM" id="SSF52833">
    <property type="entry name" value="Thioredoxin-like"/>
    <property type="match status" value="1"/>
</dbReference>
<dbReference type="EMBL" id="VWSE01000008">
    <property type="protein sequence ID" value="KAB0287115.1"/>
    <property type="molecule type" value="Genomic_DNA"/>
</dbReference>
<comment type="caution">
    <text evidence="4">The sequence shown here is derived from an EMBL/GenBank/DDBJ whole genome shotgun (WGS) entry which is preliminary data.</text>
</comment>
<dbReference type="Proteomes" id="UP000326687">
    <property type="component" value="Unassembled WGS sequence"/>
</dbReference>
<dbReference type="PROSITE" id="PS51354">
    <property type="entry name" value="GLUTAREDOXIN_2"/>
    <property type="match status" value="1"/>
</dbReference>
<dbReference type="GO" id="GO:0009055">
    <property type="term" value="F:electron transfer activity"/>
    <property type="evidence" value="ECO:0007669"/>
    <property type="project" value="TreeGrafter"/>
</dbReference>
<sequence>MKRVVLYVADKCPHCKDAQRYLDSKNITYRLTNAKMQRGRKELQAMGARSIPVLKIGDQIMVGWNQKNFDKMYNANYN</sequence>
<dbReference type="InterPro" id="IPR051548">
    <property type="entry name" value="Grx-like_ET"/>
</dbReference>
<evidence type="ECO:0000313" key="6">
    <source>
        <dbReference type="Proteomes" id="UP000326687"/>
    </source>
</evidence>